<sequence length="381" mass="40542">MPAPATRAHRQLHRTTLSDGGAGPGDGDTAGRSNSFDVVRLIAAGAVAFGHQLEFAGRPEPALGAAGVSLSNVGLFVFFALSGYLIWRSLERDPRPRRFVAARLRRIYPGAAANALACVLFGAAVTTLGQGAYWSSPDTWSYLAHGVVILVPPTRFTLPGVFADARWPDVDTPIWTLKYELLCYAGALILHRLAAPRLGARATLAAVTALLAAGTAWHLARVPLPEAADFYARYNAFNLLRFGAVFGFGALLAAAEGLDGAPWRLTAHAVPAALAALAPDPALSRVGLILLIALVAVEVGRTPLLFSRHYRRFGDLSYGIYLYAYPVGSYATARFFDGSNFGAVVLGSGTVVLALAAMSWWGVEEPTLTPPAQYHVWVSDD</sequence>
<feature type="transmembrane region" description="Helical" evidence="2">
    <location>
        <begin position="62"/>
        <end position="87"/>
    </location>
</feature>
<keyword evidence="5" id="KW-1185">Reference proteome</keyword>
<protein>
    <submittedName>
        <fullName evidence="4">Acyltransferase</fullName>
    </submittedName>
</protein>
<feature type="transmembrane region" description="Helical" evidence="2">
    <location>
        <begin position="343"/>
        <end position="363"/>
    </location>
</feature>
<feature type="transmembrane region" description="Helical" evidence="2">
    <location>
        <begin position="270"/>
        <end position="296"/>
    </location>
</feature>
<reference evidence="4 5" key="1">
    <citation type="submission" date="2018-09" db="EMBL/GenBank/DDBJ databases">
        <authorList>
            <person name="Grouzdev D.S."/>
            <person name="Krutkina M.S."/>
        </authorList>
    </citation>
    <scope>NUCLEOTIDE SEQUENCE [LARGE SCALE GENOMIC DNA]</scope>
    <source>
        <strain evidence="4 5">RmlP001</strain>
    </source>
</reference>
<name>A0A4Q2R6P6_9HYPH</name>
<feature type="transmembrane region" description="Helical" evidence="2">
    <location>
        <begin position="239"/>
        <end position="258"/>
    </location>
</feature>
<evidence type="ECO:0000259" key="3">
    <source>
        <dbReference type="Pfam" id="PF01757"/>
    </source>
</evidence>
<dbReference type="OrthoDB" id="9767863at2"/>
<gene>
    <name evidence="4" type="ORF">D3272_22200</name>
</gene>
<dbReference type="RefSeq" id="WP_129221440.1">
    <property type="nucleotide sequence ID" value="NZ_QYBC01000022.1"/>
</dbReference>
<proteinExistence type="predicted"/>
<dbReference type="EMBL" id="QYBC01000022">
    <property type="protein sequence ID" value="RYB02227.1"/>
    <property type="molecule type" value="Genomic_DNA"/>
</dbReference>
<dbReference type="GO" id="GO:0016020">
    <property type="term" value="C:membrane"/>
    <property type="evidence" value="ECO:0007669"/>
    <property type="project" value="TreeGrafter"/>
</dbReference>
<dbReference type="Pfam" id="PF01757">
    <property type="entry name" value="Acyl_transf_3"/>
    <property type="match status" value="1"/>
</dbReference>
<keyword evidence="2" id="KW-0472">Membrane</keyword>
<reference evidence="4 5" key="2">
    <citation type="submission" date="2019-02" db="EMBL/GenBank/DDBJ databases">
        <title>'Lichenibacterium ramalinii' gen. nov. sp. nov., 'Lichenibacterium minor' gen. nov. sp. nov.</title>
        <authorList>
            <person name="Pankratov T."/>
        </authorList>
    </citation>
    <scope>NUCLEOTIDE SEQUENCE [LARGE SCALE GENOMIC DNA]</scope>
    <source>
        <strain evidence="4 5">RmlP001</strain>
    </source>
</reference>
<dbReference type="Proteomes" id="UP000289411">
    <property type="component" value="Unassembled WGS sequence"/>
</dbReference>
<keyword evidence="2" id="KW-0812">Transmembrane</keyword>
<keyword evidence="4" id="KW-0808">Transferase</keyword>
<keyword evidence="2" id="KW-1133">Transmembrane helix</keyword>
<dbReference type="GO" id="GO:0016747">
    <property type="term" value="F:acyltransferase activity, transferring groups other than amino-acyl groups"/>
    <property type="evidence" value="ECO:0007669"/>
    <property type="project" value="InterPro"/>
</dbReference>
<dbReference type="AlphaFoldDB" id="A0A4Q2R6P6"/>
<keyword evidence="4" id="KW-0012">Acyltransferase</keyword>
<evidence type="ECO:0000256" key="1">
    <source>
        <dbReference type="SAM" id="MobiDB-lite"/>
    </source>
</evidence>
<feature type="domain" description="Acyltransferase 3" evidence="3">
    <location>
        <begin position="35"/>
        <end position="356"/>
    </location>
</feature>
<evidence type="ECO:0000313" key="4">
    <source>
        <dbReference type="EMBL" id="RYB02227.1"/>
    </source>
</evidence>
<evidence type="ECO:0000313" key="5">
    <source>
        <dbReference type="Proteomes" id="UP000289411"/>
    </source>
</evidence>
<comment type="caution">
    <text evidence="4">The sequence shown here is derived from an EMBL/GenBank/DDBJ whole genome shotgun (WGS) entry which is preliminary data.</text>
</comment>
<feature type="region of interest" description="Disordered" evidence="1">
    <location>
        <begin position="1"/>
        <end position="29"/>
    </location>
</feature>
<evidence type="ECO:0000256" key="2">
    <source>
        <dbReference type="SAM" id="Phobius"/>
    </source>
</evidence>
<organism evidence="4 5">
    <name type="scientific">Lichenibacterium ramalinae</name>
    <dbReference type="NCBI Taxonomy" id="2316527"/>
    <lineage>
        <taxon>Bacteria</taxon>
        <taxon>Pseudomonadati</taxon>
        <taxon>Pseudomonadota</taxon>
        <taxon>Alphaproteobacteria</taxon>
        <taxon>Hyphomicrobiales</taxon>
        <taxon>Lichenihabitantaceae</taxon>
        <taxon>Lichenibacterium</taxon>
    </lineage>
</organism>
<feature type="transmembrane region" description="Helical" evidence="2">
    <location>
        <begin position="198"/>
        <end position="219"/>
    </location>
</feature>
<accession>A0A4Q2R6P6</accession>
<dbReference type="GO" id="GO:0000271">
    <property type="term" value="P:polysaccharide biosynthetic process"/>
    <property type="evidence" value="ECO:0007669"/>
    <property type="project" value="TreeGrafter"/>
</dbReference>
<feature type="transmembrane region" description="Helical" evidence="2">
    <location>
        <begin position="107"/>
        <end position="128"/>
    </location>
</feature>
<dbReference type="InterPro" id="IPR002656">
    <property type="entry name" value="Acyl_transf_3_dom"/>
</dbReference>
<dbReference type="PANTHER" id="PTHR23028">
    <property type="entry name" value="ACETYLTRANSFERASE"/>
    <property type="match status" value="1"/>
</dbReference>
<dbReference type="InterPro" id="IPR050879">
    <property type="entry name" value="Acyltransferase_3"/>
</dbReference>
<dbReference type="PANTHER" id="PTHR23028:SF53">
    <property type="entry name" value="ACYL_TRANSF_3 DOMAIN-CONTAINING PROTEIN"/>
    <property type="match status" value="1"/>
</dbReference>